<dbReference type="EMBL" id="CAJDYZ010006928">
    <property type="protein sequence ID" value="CAD1473846.1"/>
    <property type="molecule type" value="Genomic_DNA"/>
</dbReference>
<evidence type="ECO:0000256" key="7">
    <source>
        <dbReference type="ARBA" id="ARBA00023157"/>
    </source>
</evidence>
<keyword evidence="6" id="KW-0677">Repeat</keyword>
<dbReference type="AlphaFoldDB" id="A0A6V7H3Q4"/>
<dbReference type="InterPro" id="IPR032675">
    <property type="entry name" value="LRR_dom_sf"/>
</dbReference>
<proteinExistence type="predicted"/>
<evidence type="ECO:0000256" key="1">
    <source>
        <dbReference type="ARBA" id="ARBA00004613"/>
    </source>
</evidence>
<dbReference type="SMART" id="SM00369">
    <property type="entry name" value="LRR_TYP"/>
    <property type="match status" value="3"/>
</dbReference>
<dbReference type="PROSITE" id="PS51450">
    <property type="entry name" value="LRR"/>
    <property type="match status" value="2"/>
</dbReference>
<keyword evidence="7" id="KW-1015">Disulfide bond</keyword>
<sequence length="371" mass="41275">NVEQQQIDNAGQRNAERFLAFANVEAGGQPVVLRLPLGLALSTLEKLPEARSTHAVQLADSFEGSEYRRFAGSLDIEHVPFGQLTDKSFLCKQEHEFKCSGPVERTGSECSAEPQCPHPCRCADGIVDCRENSLTKVPTHLPEDTTELFVHVTLSRALRVELPNVPPSMLLNANEISCIRTDLFRDLTSLTLLSLYDNNIRSLANGTFANLRSIETLHLARNPFICDCNLRWLNAYLHAHPIETSGAKCESPKRAQKRKIDSMRDDKFKCKGDEELLTKRAGECILPGECPEPCVCNGATVDCSNKKLTTIPRELPIYTSTLLLANNELDKIKADGLFEKLPELQHLDLRKNKISRIEASAFSGAHKLTDL</sequence>
<dbReference type="OrthoDB" id="283575at2759"/>
<keyword evidence="8" id="KW-0325">Glycoprotein</keyword>
<evidence type="ECO:0000256" key="6">
    <source>
        <dbReference type="ARBA" id="ARBA00022737"/>
    </source>
</evidence>
<name>A0A6V7H3Q4_9HYME</name>
<keyword evidence="2" id="KW-0217">Developmental protein</keyword>
<keyword evidence="12" id="KW-1185">Reference proteome</keyword>
<dbReference type="Pfam" id="PF01462">
    <property type="entry name" value="LRRNT"/>
    <property type="match status" value="2"/>
</dbReference>
<accession>A0A6V7H3Q4</accession>
<dbReference type="GO" id="GO:0045121">
    <property type="term" value="C:membrane raft"/>
    <property type="evidence" value="ECO:0007669"/>
    <property type="project" value="UniProtKB-SubCell"/>
</dbReference>
<dbReference type="FunFam" id="3.80.10.10:FF:000002">
    <property type="entry name" value="Slit guidance ligand 2"/>
    <property type="match status" value="1"/>
</dbReference>
<dbReference type="InterPro" id="IPR000483">
    <property type="entry name" value="Cys-rich_flank_reg_C"/>
</dbReference>
<dbReference type="GO" id="GO:0043204">
    <property type="term" value="C:perikaryon"/>
    <property type="evidence" value="ECO:0007669"/>
    <property type="project" value="UniProtKB-SubCell"/>
</dbReference>
<evidence type="ECO:0000259" key="10">
    <source>
        <dbReference type="SMART" id="SM00082"/>
    </source>
</evidence>
<dbReference type="PANTHER" id="PTHR24369">
    <property type="entry name" value="ANTIGEN BSP, PUTATIVE-RELATED"/>
    <property type="match status" value="1"/>
</dbReference>
<dbReference type="SMART" id="SM00013">
    <property type="entry name" value="LRRNT"/>
    <property type="match status" value="2"/>
</dbReference>
<evidence type="ECO:0000256" key="8">
    <source>
        <dbReference type="ARBA" id="ARBA00023180"/>
    </source>
</evidence>
<dbReference type="SMART" id="SM00082">
    <property type="entry name" value="LRRCT"/>
    <property type="match status" value="1"/>
</dbReference>
<keyword evidence="4" id="KW-0433">Leucine-rich repeat</keyword>
<dbReference type="GO" id="GO:0042995">
    <property type="term" value="C:cell projection"/>
    <property type="evidence" value="ECO:0007669"/>
    <property type="project" value="UniProtKB-SubCell"/>
</dbReference>
<dbReference type="GO" id="GO:0005886">
    <property type="term" value="C:plasma membrane"/>
    <property type="evidence" value="ECO:0007669"/>
    <property type="project" value="UniProtKB-SubCell"/>
</dbReference>
<dbReference type="InterPro" id="IPR001611">
    <property type="entry name" value="Leu-rich_rpt"/>
</dbReference>
<dbReference type="Gene3D" id="3.80.10.10">
    <property type="entry name" value="Ribonuclease Inhibitor"/>
    <property type="match status" value="3"/>
</dbReference>
<reference evidence="11" key="1">
    <citation type="submission" date="2020-07" db="EMBL/GenBank/DDBJ databases">
        <authorList>
            <person name="Nazaruddin N."/>
        </authorList>
    </citation>
    <scope>NUCLEOTIDE SEQUENCE</scope>
</reference>
<feature type="domain" description="LRRNT" evidence="9">
    <location>
        <begin position="115"/>
        <end position="147"/>
    </location>
</feature>
<comment type="subcellular location">
    <subcellularLocation>
        <location evidence="1">Secreted</location>
    </subcellularLocation>
</comment>
<evidence type="ECO:0000256" key="5">
    <source>
        <dbReference type="ARBA" id="ARBA00022729"/>
    </source>
</evidence>
<dbReference type="SUPFAM" id="SSF52058">
    <property type="entry name" value="L domain-like"/>
    <property type="match status" value="2"/>
</dbReference>
<dbReference type="PANTHER" id="PTHR24369:SF196">
    <property type="entry name" value="RETICULON 4 RECEPTOR LIKE 1"/>
    <property type="match status" value="1"/>
</dbReference>
<evidence type="ECO:0000313" key="12">
    <source>
        <dbReference type="Proteomes" id="UP000752696"/>
    </source>
</evidence>
<keyword evidence="3" id="KW-0964">Secreted</keyword>
<feature type="domain" description="LRRCT" evidence="10">
    <location>
        <begin position="222"/>
        <end position="271"/>
    </location>
</feature>
<keyword evidence="5" id="KW-0732">Signal</keyword>
<evidence type="ECO:0000259" key="9">
    <source>
        <dbReference type="SMART" id="SM00013"/>
    </source>
</evidence>
<feature type="domain" description="LRRNT" evidence="9">
    <location>
        <begin position="289"/>
        <end position="321"/>
    </location>
</feature>
<dbReference type="GO" id="GO:0005576">
    <property type="term" value="C:extracellular region"/>
    <property type="evidence" value="ECO:0007669"/>
    <property type="project" value="UniProtKB-SubCell"/>
</dbReference>
<feature type="non-terminal residue" evidence="11">
    <location>
        <position position="371"/>
    </location>
</feature>
<dbReference type="InterPro" id="IPR050541">
    <property type="entry name" value="LRR_TM_domain-containing"/>
</dbReference>
<dbReference type="Pfam" id="PF13855">
    <property type="entry name" value="LRR_8"/>
    <property type="match status" value="2"/>
</dbReference>
<comment type="caution">
    <text evidence="11">The sequence shown here is derived from an EMBL/GenBank/DDBJ whole genome shotgun (WGS) entry which is preliminary data.</text>
</comment>
<organism evidence="11 12">
    <name type="scientific">Heterotrigona itama</name>
    <dbReference type="NCBI Taxonomy" id="395501"/>
    <lineage>
        <taxon>Eukaryota</taxon>
        <taxon>Metazoa</taxon>
        <taxon>Ecdysozoa</taxon>
        <taxon>Arthropoda</taxon>
        <taxon>Hexapoda</taxon>
        <taxon>Insecta</taxon>
        <taxon>Pterygota</taxon>
        <taxon>Neoptera</taxon>
        <taxon>Endopterygota</taxon>
        <taxon>Hymenoptera</taxon>
        <taxon>Apocrita</taxon>
        <taxon>Aculeata</taxon>
        <taxon>Apoidea</taxon>
        <taxon>Anthophila</taxon>
        <taxon>Apidae</taxon>
        <taxon>Heterotrigona</taxon>
    </lineage>
</organism>
<evidence type="ECO:0000256" key="3">
    <source>
        <dbReference type="ARBA" id="ARBA00022525"/>
    </source>
</evidence>
<dbReference type="Proteomes" id="UP000752696">
    <property type="component" value="Unassembled WGS sequence"/>
</dbReference>
<dbReference type="GO" id="GO:0007399">
    <property type="term" value="P:nervous system development"/>
    <property type="evidence" value="ECO:0007669"/>
    <property type="project" value="UniProtKB-ARBA"/>
</dbReference>
<dbReference type="GO" id="GO:0098552">
    <property type="term" value="C:side of membrane"/>
    <property type="evidence" value="ECO:0007669"/>
    <property type="project" value="UniProtKB-KW"/>
</dbReference>
<gene>
    <name evidence="11" type="ORF">MHI_LOCUS417286</name>
</gene>
<protein>
    <recommendedName>
        <fullName evidence="13">LRRNT domain-containing protein</fullName>
    </recommendedName>
</protein>
<dbReference type="InterPro" id="IPR003591">
    <property type="entry name" value="Leu-rich_rpt_typical-subtyp"/>
</dbReference>
<feature type="non-terminal residue" evidence="11">
    <location>
        <position position="1"/>
    </location>
</feature>
<evidence type="ECO:0000256" key="2">
    <source>
        <dbReference type="ARBA" id="ARBA00022473"/>
    </source>
</evidence>
<evidence type="ECO:0000256" key="4">
    <source>
        <dbReference type="ARBA" id="ARBA00022614"/>
    </source>
</evidence>
<evidence type="ECO:0008006" key="13">
    <source>
        <dbReference type="Google" id="ProtNLM"/>
    </source>
</evidence>
<dbReference type="InterPro" id="IPR000372">
    <property type="entry name" value="LRRNT"/>
</dbReference>
<evidence type="ECO:0000313" key="11">
    <source>
        <dbReference type="EMBL" id="CAD1473846.1"/>
    </source>
</evidence>